<reference evidence="2 3" key="2">
    <citation type="journal article" date="2015" name="Genome Announc.">
        <title>Genome Sequence of Anoxybacillus flavithermus Strain AK1, a Thermophile Isolated from a Hot Spring in Saudi Arabia.</title>
        <authorList>
            <person name="Khalil A."/>
            <person name="Sivakumar N."/>
            <person name="Qarawi S."/>
        </authorList>
    </citation>
    <scope>NUCLEOTIDE SEQUENCE [LARGE SCALE GENOMIC DNA]</scope>
    <source>
        <strain evidence="2 3">AK1</strain>
    </source>
</reference>
<protein>
    <submittedName>
        <fullName evidence="2">Uncharacterized protein</fullName>
    </submittedName>
</protein>
<accession>M8D3F4</accession>
<keyword evidence="1" id="KW-0175">Coiled coil</keyword>
<dbReference type="AlphaFoldDB" id="M8D3F4"/>
<sequence>MEDQVVQAVKELLYEVREMRQDMEAFKQEIRKDMEAFKQEIRKDMEAFKQEIRQEMQSFKQEIRQEMQSFKQEIRQEMEAFKQEIREEIKELHVRIGKLETKVDKLHDKFELHAQKQWQTEADVYRLKKLIGIE</sequence>
<reference evidence="2 3" key="1">
    <citation type="submission" date="2013-03" db="EMBL/GenBank/DDBJ databases">
        <title>Assembly of a new bacterial strain Anoxybacillus flavithermus AK1.</title>
        <authorList>
            <person name="Rajan I."/>
            <person name="PoliReddy D."/>
            <person name="Sugumar T."/>
            <person name="Rathinam K."/>
            <person name="Alqarawi S."/>
            <person name="Khalil A.B."/>
            <person name="Sivakumar N."/>
        </authorList>
    </citation>
    <scope>NUCLEOTIDE SEQUENCE [LARGE SCALE GENOMIC DNA]</scope>
    <source>
        <strain evidence="2 3">AK1</strain>
    </source>
</reference>
<dbReference type="RefSeq" id="WP_003398094.1">
    <property type="nucleotide sequence ID" value="NZ_APCD01000017.1"/>
</dbReference>
<evidence type="ECO:0000256" key="1">
    <source>
        <dbReference type="SAM" id="Coils"/>
    </source>
</evidence>
<proteinExistence type="predicted"/>
<dbReference type="PATRIC" id="fig|1297581.3.peg.2123"/>
<evidence type="ECO:0000313" key="2">
    <source>
        <dbReference type="EMBL" id="EMT45402.1"/>
    </source>
</evidence>
<evidence type="ECO:0000313" key="3">
    <source>
        <dbReference type="Proteomes" id="UP000012085"/>
    </source>
</evidence>
<gene>
    <name evidence="2" type="ORF">H919_10458</name>
</gene>
<comment type="caution">
    <text evidence="2">The sequence shown here is derived from an EMBL/GenBank/DDBJ whole genome shotgun (WGS) entry which is preliminary data.</text>
</comment>
<dbReference type="SUPFAM" id="SSF58113">
    <property type="entry name" value="Apolipoprotein A-I"/>
    <property type="match status" value="1"/>
</dbReference>
<feature type="coiled-coil region" evidence="1">
    <location>
        <begin position="9"/>
        <end position="109"/>
    </location>
</feature>
<dbReference type="EMBL" id="APCD01000017">
    <property type="protein sequence ID" value="EMT45402.1"/>
    <property type="molecule type" value="Genomic_DNA"/>
</dbReference>
<organism evidence="2 3">
    <name type="scientific">Anoxybacillus flavithermus AK1</name>
    <dbReference type="NCBI Taxonomy" id="1297581"/>
    <lineage>
        <taxon>Bacteria</taxon>
        <taxon>Bacillati</taxon>
        <taxon>Bacillota</taxon>
        <taxon>Bacilli</taxon>
        <taxon>Bacillales</taxon>
        <taxon>Anoxybacillaceae</taxon>
        <taxon>Anoxybacillus</taxon>
    </lineage>
</organism>
<dbReference type="Proteomes" id="UP000012085">
    <property type="component" value="Unassembled WGS sequence"/>
</dbReference>
<name>M8D3F4_9BACL</name>
<dbReference type="Gene3D" id="1.20.120.20">
    <property type="entry name" value="Apolipoprotein"/>
    <property type="match status" value="1"/>
</dbReference>